<keyword evidence="2" id="KW-1185">Reference proteome</keyword>
<gene>
    <name evidence="1" type="ORF">IF1G_03656</name>
</gene>
<organism evidence="1 2">
    <name type="scientific">Cordyceps javanica</name>
    <dbReference type="NCBI Taxonomy" id="43265"/>
    <lineage>
        <taxon>Eukaryota</taxon>
        <taxon>Fungi</taxon>
        <taxon>Dikarya</taxon>
        <taxon>Ascomycota</taxon>
        <taxon>Pezizomycotina</taxon>
        <taxon>Sordariomycetes</taxon>
        <taxon>Hypocreomycetidae</taxon>
        <taxon>Hypocreales</taxon>
        <taxon>Cordycipitaceae</taxon>
        <taxon>Cordyceps</taxon>
    </lineage>
</organism>
<dbReference type="EMBL" id="SPUK01000004">
    <property type="protein sequence ID" value="TQV97913.1"/>
    <property type="molecule type" value="Genomic_DNA"/>
</dbReference>
<proteinExistence type="predicted"/>
<dbReference type="AlphaFoldDB" id="A0A545V875"/>
<evidence type="ECO:0000313" key="2">
    <source>
        <dbReference type="Proteomes" id="UP000315783"/>
    </source>
</evidence>
<accession>A0A545V875</accession>
<reference evidence="1 2" key="1">
    <citation type="journal article" date="2019" name="Appl. Microbiol. Biotechnol.">
        <title>Genome sequence of Isaria javanica and comparative genome analysis insights into family S53 peptidase evolution in fungal entomopathogens.</title>
        <authorList>
            <person name="Lin R."/>
            <person name="Zhang X."/>
            <person name="Xin B."/>
            <person name="Zou M."/>
            <person name="Gao Y."/>
            <person name="Qin F."/>
            <person name="Hu Q."/>
            <person name="Xie B."/>
            <person name="Cheng X."/>
        </authorList>
    </citation>
    <scope>NUCLEOTIDE SEQUENCE [LARGE SCALE GENOMIC DNA]</scope>
    <source>
        <strain evidence="1 2">IJ1G</strain>
    </source>
</reference>
<sequence>MADSPCPSVGRVAVFEVARGSPTTALADVAVGNCPLLTVAAAVWVRAGPGCFRAIFSLTARNKPLSAVGMLLCFQGARQLKKRKSSLIDEENLTSRLYGDGARHWSFSCTEKRGDDKGSLFPPTFSRVNNRHPNKQHFELQSTSPTAPLFNLYTDLGTAL</sequence>
<name>A0A545V875_9HYPO</name>
<evidence type="ECO:0000313" key="1">
    <source>
        <dbReference type="EMBL" id="TQV97913.1"/>
    </source>
</evidence>
<comment type="caution">
    <text evidence="1">The sequence shown here is derived from an EMBL/GenBank/DDBJ whole genome shotgun (WGS) entry which is preliminary data.</text>
</comment>
<protein>
    <submittedName>
        <fullName evidence="1">Uncharacterized protein</fullName>
    </submittedName>
</protein>
<dbReference type="Proteomes" id="UP000315783">
    <property type="component" value="Unassembled WGS sequence"/>
</dbReference>